<protein>
    <submittedName>
        <fullName evidence="1">Uncharacterized protein</fullName>
    </submittedName>
</protein>
<keyword evidence="2" id="KW-1185">Reference proteome</keyword>
<name>A0A1R1Y723_9FUNG</name>
<evidence type="ECO:0000313" key="1">
    <source>
        <dbReference type="EMBL" id="OMJ22614.1"/>
    </source>
</evidence>
<comment type="caution">
    <text evidence="1">The sequence shown here is derived from an EMBL/GenBank/DDBJ whole genome shotgun (WGS) entry which is preliminary data.</text>
</comment>
<gene>
    <name evidence="1" type="ORF">AYI70_g2774</name>
</gene>
<proteinExistence type="predicted"/>
<reference evidence="1 2" key="1">
    <citation type="submission" date="2017-01" db="EMBL/GenBank/DDBJ databases">
        <authorList>
            <person name="Mah S.A."/>
            <person name="Swanson W.J."/>
            <person name="Moy G.W."/>
            <person name="Vacquier V.D."/>
        </authorList>
    </citation>
    <scope>NUCLEOTIDE SEQUENCE [LARGE SCALE GENOMIC DNA]</scope>
    <source>
        <strain evidence="1 2">GSMNP</strain>
    </source>
</reference>
<dbReference type="Proteomes" id="UP000187283">
    <property type="component" value="Unassembled WGS sequence"/>
</dbReference>
<dbReference type="AlphaFoldDB" id="A0A1R1Y723"/>
<sequence>MIQKLTILPLAASEFSPSQVSTFGFEFSRTQFNTVKQKVNEDQFNLYYYQRFIPKSRSSIGQTVVDKHGKNYVDEYFGTLLR</sequence>
<accession>A0A1R1Y723</accession>
<organism evidence="1 2">
    <name type="scientific">Smittium culicis</name>
    <dbReference type="NCBI Taxonomy" id="133412"/>
    <lineage>
        <taxon>Eukaryota</taxon>
        <taxon>Fungi</taxon>
        <taxon>Fungi incertae sedis</taxon>
        <taxon>Zoopagomycota</taxon>
        <taxon>Kickxellomycotina</taxon>
        <taxon>Harpellomycetes</taxon>
        <taxon>Harpellales</taxon>
        <taxon>Legeriomycetaceae</taxon>
        <taxon>Smittium</taxon>
    </lineage>
</organism>
<dbReference type="EMBL" id="LSSN01000720">
    <property type="protein sequence ID" value="OMJ22614.1"/>
    <property type="molecule type" value="Genomic_DNA"/>
</dbReference>
<evidence type="ECO:0000313" key="2">
    <source>
        <dbReference type="Proteomes" id="UP000187283"/>
    </source>
</evidence>